<gene>
    <name evidence="6" type="ORF">LTR82_008450</name>
</gene>
<dbReference type="PANTHER" id="PTHR46640">
    <property type="entry name" value="TRIACYLGLYCEROL LIPASE, PUTATIVE (AFU_ORTHOLOGUE AFUA_6G06510)-RELATED"/>
    <property type="match status" value="1"/>
</dbReference>
<organism evidence="6 7">
    <name type="scientific">Friedmanniomyces endolithicus</name>
    <dbReference type="NCBI Taxonomy" id="329885"/>
    <lineage>
        <taxon>Eukaryota</taxon>
        <taxon>Fungi</taxon>
        <taxon>Dikarya</taxon>
        <taxon>Ascomycota</taxon>
        <taxon>Pezizomycotina</taxon>
        <taxon>Dothideomycetes</taxon>
        <taxon>Dothideomycetidae</taxon>
        <taxon>Mycosphaerellales</taxon>
        <taxon>Teratosphaeriaceae</taxon>
        <taxon>Friedmanniomyces</taxon>
    </lineage>
</organism>
<reference evidence="6" key="1">
    <citation type="submission" date="2021-12" db="EMBL/GenBank/DDBJ databases">
        <title>Black yeast isolated from Biological Soil Crust.</title>
        <authorList>
            <person name="Kurbessoian T."/>
        </authorList>
    </citation>
    <scope>NUCLEOTIDE SEQUENCE</scope>
    <source>
        <strain evidence="6">CCFEE 5208</strain>
    </source>
</reference>
<evidence type="ECO:0000313" key="7">
    <source>
        <dbReference type="Proteomes" id="UP001168146"/>
    </source>
</evidence>
<dbReference type="PANTHER" id="PTHR46640:SF1">
    <property type="entry name" value="FUNGAL LIPASE-LIKE DOMAIN-CONTAINING PROTEIN-RELATED"/>
    <property type="match status" value="1"/>
</dbReference>
<feature type="chain" id="PRO_5042997395" description="Fungal lipase-type domain-containing protein" evidence="4">
    <location>
        <begin position="22"/>
        <end position="482"/>
    </location>
</feature>
<keyword evidence="2" id="KW-0378">Hydrolase</keyword>
<dbReference type="Pfam" id="PF01764">
    <property type="entry name" value="Lipase_3"/>
    <property type="match status" value="1"/>
</dbReference>
<dbReference type="Proteomes" id="UP001168146">
    <property type="component" value="Unassembled WGS sequence"/>
</dbReference>
<dbReference type="GO" id="GO:0016787">
    <property type="term" value="F:hydrolase activity"/>
    <property type="evidence" value="ECO:0007669"/>
    <property type="project" value="UniProtKB-KW"/>
</dbReference>
<evidence type="ECO:0000256" key="3">
    <source>
        <dbReference type="SAM" id="MobiDB-lite"/>
    </source>
</evidence>
<dbReference type="InterPro" id="IPR002921">
    <property type="entry name" value="Fungal_lipase-type"/>
</dbReference>
<dbReference type="GO" id="GO:0006629">
    <property type="term" value="P:lipid metabolic process"/>
    <property type="evidence" value="ECO:0007669"/>
    <property type="project" value="InterPro"/>
</dbReference>
<feature type="region of interest" description="Disordered" evidence="3">
    <location>
        <begin position="460"/>
        <end position="482"/>
    </location>
</feature>
<evidence type="ECO:0000256" key="1">
    <source>
        <dbReference type="ARBA" id="ARBA00022729"/>
    </source>
</evidence>
<dbReference type="AlphaFoldDB" id="A0AAN6FN73"/>
<accession>A0AAN6FN73</accession>
<dbReference type="EMBL" id="JASUXU010000024">
    <property type="protein sequence ID" value="KAK0320737.1"/>
    <property type="molecule type" value="Genomic_DNA"/>
</dbReference>
<name>A0AAN6FN73_9PEZI</name>
<keyword evidence="1 4" id="KW-0732">Signal</keyword>
<dbReference type="CDD" id="cd00519">
    <property type="entry name" value="Lipase_3"/>
    <property type="match status" value="1"/>
</dbReference>
<dbReference type="SUPFAM" id="SSF53474">
    <property type="entry name" value="alpha/beta-Hydrolases"/>
    <property type="match status" value="1"/>
</dbReference>
<dbReference type="InterPro" id="IPR051299">
    <property type="entry name" value="AB_hydrolase_lip/est"/>
</dbReference>
<comment type="caution">
    <text evidence="6">The sequence shown here is derived from an EMBL/GenBank/DDBJ whole genome shotgun (WGS) entry which is preliminary data.</text>
</comment>
<evidence type="ECO:0000256" key="2">
    <source>
        <dbReference type="ARBA" id="ARBA00022801"/>
    </source>
</evidence>
<proteinExistence type="predicted"/>
<protein>
    <recommendedName>
        <fullName evidence="5">Fungal lipase-type domain-containing protein</fullName>
    </recommendedName>
</protein>
<evidence type="ECO:0000259" key="5">
    <source>
        <dbReference type="Pfam" id="PF01764"/>
    </source>
</evidence>
<feature type="signal peptide" evidence="4">
    <location>
        <begin position="1"/>
        <end position="21"/>
    </location>
</feature>
<dbReference type="Gene3D" id="3.40.50.1820">
    <property type="entry name" value="alpha/beta hydrolase"/>
    <property type="match status" value="1"/>
</dbReference>
<sequence>MFLSALLLLLSLATTTTTVSAFQQAPLLYPSSTSRNISSALFADLEELARIVDISYCVSPPSLGILHPFRCLSHCKEFPKFSLVTTWNTGPLLSDSCGYIALDHGKERVIVAFRGTYSLANTVVDLSTIPQTYVPYPGSGPDDDGDGDDEPKCEGCKVHRGFHTAWLITNKLVLPDLERHLHLWPHYKLTLVGHSLGGAVAALAGLELLARGYDPTITTFGEPRVGNQALARYIDQRFHLQTPNRPYNPDTDTDNDTHQFNYRRVTHINDPVPLLPLTEWGFASHAGEIYIRKPDLPPSAQDLEYCVGDNDPRCIAGQDSTVQPGGVSKRDLLASVANEVQDVLHEPWGVPARYRLWELFFAHRDYFWRLGLCVPGGDPLGGGGRSRSQTGRKKGGSQSAFGALVNYNTMPPVWTFYRLAKSQDVQQTTPSTLSCVELPVTIALLGLEMSFGSILKRRTTMRSDQDGDRNSPRDDNIGSLFA</sequence>
<evidence type="ECO:0000313" key="6">
    <source>
        <dbReference type="EMBL" id="KAK0320737.1"/>
    </source>
</evidence>
<evidence type="ECO:0000256" key="4">
    <source>
        <dbReference type="SAM" id="SignalP"/>
    </source>
</evidence>
<feature type="compositionally biased region" description="Basic and acidic residues" evidence="3">
    <location>
        <begin position="461"/>
        <end position="476"/>
    </location>
</feature>
<feature type="domain" description="Fungal lipase-type" evidence="5">
    <location>
        <begin position="110"/>
        <end position="278"/>
    </location>
</feature>
<dbReference type="InterPro" id="IPR029058">
    <property type="entry name" value="AB_hydrolase_fold"/>
</dbReference>